<comment type="caution">
    <text evidence="1">The sequence shown here is derived from an EMBL/GenBank/DDBJ whole genome shotgun (WGS) entry which is preliminary data.</text>
</comment>
<sequence length="189" mass="21434">SLELLMKGSGKTLERRKEDMFDEYERFQANGNESIQAYFIRFHKLVNDMKVTQIDLPKHQMNTKFVNNLPAYWSKYVTHIKNVMNMSADNYVDIFTHLRTYEPHALKSLKKLEQSSSSDDAKAEAFLADVECTAPYEGQLAMTTTNMFQANHEDAYDSDVDDGPDASIAFMANFSSACSPSSSNNISIN</sequence>
<protein>
    <recommendedName>
        <fullName evidence="2">Integrase, catalytic region, zinc finger, CCHC-type, peptidase aspartic, catalytic</fullName>
    </recommendedName>
</protein>
<proteinExistence type="predicted"/>
<dbReference type="AlphaFoldDB" id="A0A699R013"/>
<name>A0A699R013_TANCI</name>
<feature type="non-terminal residue" evidence="1">
    <location>
        <position position="1"/>
    </location>
</feature>
<evidence type="ECO:0008006" key="2">
    <source>
        <dbReference type="Google" id="ProtNLM"/>
    </source>
</evidence>
<reference evidence="1" key="1">
    <citation type="journal article" date="2019" name="Sci. Rep.">
        <title>Draft genome of Tanacetum cinerariifolium, the natural source of mosquito coil.</title>
        <authorList>
            <person name="Yamashiro T."/>
            <person name="Shiraishi A."/>
            <person name="Satake H."/>
            <person name="Nakayama K."/>
        </authorList>
    </citation>
    <scope>NUCLEOTIDE SEQUENCE</scope>
</reference>
<dbReference type="EMBL" id="BKCJ011059764">
    <property type="protein sequence ID" value="GFC77152.1"/>
    <property type="molecule type" value="Genomic_DNA"/>
</dbReference>
<gene>
    <name evidence="1" type="ORF">Tci_849122</name>
</gene>
<evidence type="ECO:0000313" key="1">
    <source>
        <dbReference type="EMBL" id="GFC77152.1"/>
    </source>
</evidence>
<feature type="non-terminal residue" evidence="1">
    <location>
        <position position="189"/>
    </location>
</feature>
<organism evidence="1">
    <name type="scientific">Tanacetum cinerariifolium</name>
    <name type="common">Dalmatian daisy</name>
    <name type="synonym">Chrysanthemum cinerariifolium</name>
    <dbReference type="NCBI Taxonomy" id="118510"/>
    <lineage>
        <taxon>Eukaryota</taxon>
        <taxon>Viridiplantae</taxon>
        <taxon>Streptophyta</taxon>
        <taxon>Embryophyta</taxon>
        <taxon>Tracheophyta</taxon>
        <taxon>Spermatophyta</taxon>
        <taxon>Magnoliopsida</taxon>
        <taxon>eudicotyledons</taxon>
        <taxon>Gunneridae</taxon>
        <taxon>Pentapetalae</taxon>
        <taxon>asterids</taxon>
        <taxon>campanulids</taxon>
        <taxon>Asterales</taxon>
        <taxon>Asteraceae</taxon>
        <taxon>Asteroideae</taxon>
        <taxon>Anthemideae</taxon>
        <taxon>Anthemidinae</taxon>
        <taxon>Tanacetum</taxon>
    </lineage>
</organism>
<accession>A0A699R013</accession>